<evidence type="ECO:0000256" key="2">
    <source>
        <dbReference type="ARBA" id="ARBA00022692"/>
    </source>
</evidence>
<comment type="subcellular location">
    <subcellularLocation>
        <location evidence="1">Membrane</location>
        <topology evidence="1">Multi-pass membrane protein</topology>
    </subcellularLocation>
</comment>
<reference evidence="6 7" key="1">
    <citation type="submission" date="2015-02" db="EMBL/GenBank/DDBJ databases">
        <title>Genome Sequence of Jannaschia aquimarina DSM28248, a member of the Roseobacter clade.</title>
        <authorList>
            <person name="Voget S."/>
            <person name="Daniel R."/>
        </authorList>
    </citation>
    <scope>NUCLEOTIDE SEQUENCE [LARGE SCALE GENOMIC DNA]</scope>
    <source>
        <strain evidence="6 7">GSW-M26</strain>
    </source>
</reference>
<evidence type="ECO:0000256" key="4">
    <source>
        <dbReference type="ARBA" id="ARBA00023136"/>
    </source>
</evidence>
<evidence type="ECO:0000313" key="6">
    <source>
        <dbReference type="EMBL" id="KIT16362.1"/>
    </source>
</evidence>
<feature type="domain" description="NarX-like N-terminal" evidence="5">
    <location>
        <begin position="39"/>
        <end position="143"/>
    </location>
</feature>
<dbReference type="PATRIC" id="fig|935700.4.peg.2025"/>
<sequence>MFAIILAQAIFGLTNPEFTAQSSNPPETKHLAAITGEANGSERIDYAGKLKMLSQRAPAAACNKAAGIGGWLAKGYLAASIGEFDRIMNALENGDVFLGIRNAENDRRILGRIEQMKEIWTPARNGMEALIEGTATDAQIVQAAGSAPVLLGQIDKMMGDLVGEYADPAELIAADAIVLDIVGRQRMMPQIISKAACMVAEGIDSERAATELRDAMALYDLSMNALLNGMPEAGVTPPPTDAIREQLTAIIAEWQQMRPVLEDVAAGTTPDDATREDIFLKMNDLTHLTNDLSAAYAKASKQNL</sequence>
<dbReference type="EMBL" id="JYFE01000036">
    <property type="protein sequence ID" value="KIT16362.1"/>
    <property type="molecule type" value="Genomic_DNA"/>
</dbReference>
<keyword evidence="3" id="KW-1133">Transmembrane helix</keyword>
<dbReference type="GO" id="GO:0016020">
    <property type="term" value="C:membrane"/>
    <property type="evidence" value="ECO:0007669"/>
    <property type="project" value="UniProtKB-SubCell"/>
</dbReference>
<evidence type="ECO:0000259" key="5">
    <source>
        <dbReference type="Pfam" id="PF13675"/>
    </source>
</evidence>
<keyword evidence="7" id="KW-1185">Reference proteome</keyword>
<dbReference type="AlphaFoldDB" id="A0A0D1CNS1"/>
<dbReference type="RefSeq" id="WP_043918765.1">
    <property type="nucleotide sequence ID" value="NZ_FZPF01000009.1"/>
</dbReference>
<name>A0A0D1CNS1_9RHOB</name>
<feature type="domain" description="NarX-like N-terminal" evidence="5">
    <location>
        <begin position="175"/>
        <end position="271"/>
    </location>
</feature>
<organism evidence="6 7">
    <name type="scientific">Jannaschia aquimarina</name>
    <dbReference type="NCBI Taxonomy" id="935700"/>
    <lineage>
        <taxon>Bacteria</taxon>
        <taxon>Pseudomonadati</taxon>
        <taxon>Pseudomonadota</taxon>
        <taxon>Alphaproteobacteria</taxon>
        <taxon>Rhodobacterales</taxon>
        <taxon>Roseobacteraceae</taxon>
        <taxon>Jannaschia</taxon>
    </lineage>
</organism>
<proteinExistence type="predicted"/>
<evidence type="ECO:0000256" key="1">
    <source>
        <dbReference type="ARBA" id="ARBA00004141"/>
    </source>
</evidence>
<evidence type="ECO:0000313" key="7">
    <source>
        <dbReference type="Proteomes" id="UP000032232"/>
    </source>
</evidence>
<evidence type="ECO:0000256" key="3">
    <source>
        <dbReference type="ARBA" id="ARBA00022989"/>
    </source>
</evidence>
<keyword evidence="4" id="KW-0472">Membrane</keyword>
<dbReference type="STRING" id="935700.jaqu_19580"/>
<dbReference type="Proteomes" id="UP000032232">
    <property type="component" value="Unassembled WGS sequence"/>
</dbReference>
<protein>
    <recommendedName>
        <fullName evidence="5">NarX-like N-terminal domain-containing protein</fullName>
    </recommendedName>
</protein>
<keyword evidence="2" id="KW-0812">Transmembrane</keyword>
<dbReference type="Pfam" id="PF13675">
    <property type="entry name" value="PilJ"/>
    <property type="match status" value="2"/>
</dbReference>
<accession>A0A0D1CNS1</accession>
<gene>
    <name evidence="6" type="ORF">jaqu_19580</name>
</gene>
<dbReference type="InterPro" id="IPR029095">
    <property type="entry name" value="NarX-like_N"/>
</dbReference>
<comment type="caution">
    <text evidence="6">The sequence shown here is derived from an EMBL/GenBank/DDBJ whole genome shotgun (WGS) entry which is preliminary data.</text>
</comment>